<name>A0A381PHD7_9ZZZZ</name>
<keyword evidence="2" id="KW-0560">Oxidoreductase</keyword>
<dbReference type="InterPro" id="IPR016163">
    <property type="entry name" value="Ald_DH_C"/>
</dbReference>
<dbReference type="GO" id="GO:0006574">
    <property type="term" value="P:L-valine catabolic process"/>
    <property type="evidence" value="ECO:0007669"/>
    <property type="project" value="TreeGrafter"/>
</dbReference>
<dbReference type="InterPro" id="IPR016161">
    <property type="entry name" value="Ald_DH/histidinol_DH"/>
</dbReference>
<dbReference type="EMBL" id="UINC01000964">
    <property type="protein sequence ID" value="SUZ65627.1"/>
    <property type="molecule type" value="Genomic_DNA"/>
</dbReference>
<dbReference type="GO" id="GO:0006210">
    <property type="term" value="P:thymine catabolic process"/>
    <property type="evidence" value="ECO:0007669"/>
    <property type="project" value="TreeGrafter"/>
</dbReference>
<dbReference type="Pfam" id="PF00171">
    <property type="entry name" value="Aldedh"/>
    <property type="match status" value="1"/>
</dbReference>
<evidence type="ECO:0000313" key="5">
    <source>
        <dbReference type="EMBL" id="SUZ65627.1"/>
    </source>
</evidence>
<organism evidence="5">
    <name type="scientific">marine metagenome</name>
    <dbReference type="NCBI Taxonomy" id="408172"/>
    <lineage>
        <taxon>unclassified sequences</taxon>
        <taxon>metagenomes</taxon>
        <taxon>ecological metagenomes</taxon>
    </lineage>
</organism>
<dbReference type="CDD" id="cd07085">
    <property type="entry name" value="ALDH_F6_MMSDH"/>
    <property type="match status" value="1"/>
</dbReference>
<dbReference type="AlphaFoldDB" id="A0A381PHD7"/>
<gene>
    <name evidence="5" type="ORF">METZ01_LOCUS18481</name>
</gene>
<accession>A0A381PHD7</accession>
<protein>
    <recommendedName>
        <fullName evidence="1">methylmalonate-semialdehyde dehydrogenase (CoA acylating)</fullName>
        <ecNumber evidence="1">1.2.1.27</ecNumber>
    </recommendedName>
</protein>
<evidence type="ECO:0000256" key="1">
    <source>
        <dbReference type="ARBA" id="ARBA00013048"/>
    </source>
</evidence>
<keyword evidence="3" id="KW-0520">NAD</keyword>
<proteinExistence type="predicted"/>
<evidence type="ECO:0000256" key="3">
    <source>
        <dbReference type="ARBA" id="ARBA00023027"/>
    </source>
</evidence>
<dbReference type="InterPro" id="IPR015590">
    <property type="entry name" value="Aldehyde_DH_dom"/>
</dbReference>
<dbReference type="Gene3D" id="3.40.605.10">
    <property type="entry name" value="Aldehyde Dehydrogenase, Chain A, domain 1"/>
    <property type="match status" value="1"/>
</dbReference>
<dbReference type="InterPro" id="IPR016160">
    <property type="entry name" value="Ald_DH_CS_CYS"/>
</dbReference>
<dbReference type="NCBIfam" id="TIGR01722">
    <property type="entry name" value="MMSDH"/>
    <property type="match status" value="1"/>
</dbReference>
<dbReference type="PANTHER" id="PTHR43866:SF4">
    <property type="entry name" value="MALONATE-SEMIALDEHYDE DEHYDROGENASE"/>
    <property type="match status" value="1"/>
</dbReference>
<dbReference type="EC" id="1.2.1.27" evidence="1"/>
<dbReference type="GO" id="GO:0004491">
    <property type="term" value="F:methylmalonate-semialdehyde dehydrogenase (acylating, NAD) activity"/>
    <property type="evidence" value="ECO:0007669"/>
    <property type="project" value="UniProtKB-EC"/>
</dbReference>
<reference evidence="5" key="1">
    <citation type="submission" date="2018-05" db="EMBL/GenBank/DDBJ databases">
        <authorList>
            <person name="Lanie J.A."/>
            <person name="Ng W.-L."/>
            <person name="Kazmierczak K.M."/>
            <person name="Andrzejewski T.M."/>
            <person name="Davidsen T.M."/>
            <person name="Wayne K.J."/>
            <person name="Tettelin H."/>
            <person name="Glass J.I."/>
            <person name="Rusch D."/>
            <person name="Podicherti R."/>
            <person name="Tsui H.-C.T."/>
            <person name="Winkler M.E."/>
        </authorList>
    </citation>
    <scope>NUCLEOTIDE SEQUENCE</scope>
</reference>
<sequence>MERHLEATEITGHFVSGKPDATGSKKLERFDPATGEKIGYVTLADETTVNAAVESSISAFQEWRLVEPAKRAVVLRRFCDLVSARADELCRLITSEHGKTLLDSKGELQRGIENIEYATGIAEHLKGEHSKAVGPDIDSWSELSPLGVVVGITPFNFPVMVPLWMFPLAVACGNAFILKPSEKVPTAGYRLAELFSEAGLPDGVFNVLQGDHETAGWLLKHPDIQAASFVGSTPVAKSIYKASGESGKRVQALGGAKNHAVVLPDADIESATNAIMGAAYGSCGQRCMALSVVVSVGDETADAVADVLTKKVAGLNIGPGMDDLDMGPLNSGPQRDRIVDLIQEGVDQGATILIDGRRHGSYQQPGFYLGGTLFDNVQPGMSIYDEEIFGPVLCLVRVRTASDAMRIINDSQYGNGTCIFTRDGYSARTYANEVEAGMVGINVPLPVPVANHSFGGWKDSRFGDLAAYGPDGVRFYTRRKTITERWTSSAGGRGIDFAFPGSRPAG</sequence>
<evidence type="ECO:0000259" key="4">
    <source>
        <dbReference type="Pfam" id="PF00171"/>
    </source>
</evidence>
<evidence type="ECO:0000256" key="2">
    <source>
        <dbReference type="ARBA" id="ARBA00023002"/>
    </source>
</evidence>
<dbReference type="InterPro" id="IPR016162">
    <property type="entry name" value="Ald_DH_N"/>
</dbReference>
<dbReference type="PROSITE" id="PS00070">
    <property type="entry name" value="ALDEHYDE_DEHYDR_CYS"/>
    <property type="match status" value="1"/>
</dbReference>
<dbReference type="SUPFAM" id="SSF53720">
    <property type="entry name" value="ALDH-like"/>
    <property type="match status" value="1"/>
</dbReference>
<dbReference type="Gene3D" id="3.40.309.10">
    <property type="entry name" value="Aldehyde Dehydrogenase, Chain A, domain 2"/>
    <property type="match status" value="1"/>
</dbReference>
<dbReference type="PANTHER" id="PTHR43866">
    <property type="entry name" value="MALONATE-SEMIALDEHYDE DEHYDROGENASE"/>
    <property type="match status" value="1"/>
</dbReference>
<feature type="domain" description="Aldehyde dehydrogenase" evidence="4">
    <location>
        <begin position="24"/>
        <end position="482"/>
    </location>
</feature>
<dbReference type="FunFam" id="3.40.309.10:FF:000002">
    <property type="entry name" value="Methylmalonate-semialdehyde dehydrogenase (Acylating)"/>
    <property type="match status" value="1"/>
</dbReference>
<dbReference type="InterPro" id="IPR010061">
    <property type="entry name" value="MeMal-semiAld_DH"/>
</dbReference>
<dbReference type="FunFam" id="3.40.605.10:FF:000003">
    <property type="entry name" value="Methylmalonate-semialdehyde dehydrogenase [acylating]"/>
    <property type="match status" value="1"/>
</dbReference>